<dbReference type="PANTHER" id="PTHR30250:SF11">
    <property type="entry name" value="O-ANTIGEN TRANSPORTER-RELATED"/>
    <property type="match status" value="1"/>
</dbReference>
<keyword evidence="3 6" id="KW-0812">Transmembrane</keyword>
<dbReference type="InterPro" id="IPR050833">
    <property type="entry name" value="Poly_Biosynth_Transport"/>
</dbReference>
<feature type="transmembrane region" description="Helical" evidence="6">
    <location>
        <begin position="321"/>
        <end position="343"/>
    </location>
</feature>
<name>A0ABU2YLE7_9FLAO</name>
<evidence type="ECO:0000313" key="8">
    <source>
        <dbReference type="Proteomes" id="UP001259492"/>
    </source>
</evidence>
<proteinExistence type="predicted"/>
<keyword evidence="8" id="KW-1185">Reference proteome</keyword>
<feature type="transmembrane region" description="Helical" evidence="6">
    <location>
        <begin position="259"/>
        <end position="278"/>
    </location>
</feature>
<keyword evidence="2" id="KW-1003">Cell membrane</keyword>
<comment type="caution">
    <text evidence="7">The sequence shown here is derived from an EMBL/GenBank/DDBJ whole genome shotgun (WGS) entry which is preliminary data.</text>
</comment>
<feature type="transmembrane region" description="Helical" evidence="6">
    <location>
        <begin position="290"/>
        <end position="315"/>
    </location>
</feature>
<evidence type="ECO:0000256" key="3">
    <source>
        <dbReference type="ARBA" id="ARBA00022692"/>
    </source>
</evidence>
<gene>
    <name evidence="7" type="ORF">RM697_08735</name>
</gene>
<evidence type="ECO:0000256" key="1">
    <source>
        <dbReference type="ARBA" id="ARBA00004651"/>
    </source>
</evidence>
<feature type="transmembrane region" description="Helical" evidence="6">
    <location>
        <begin position="381"/>
        <end position="402"/>
    </location>
</feature>
<keyword evidence="4 6" id="KW-1133">Transmembrane helix</keyword>
<evidence type="ECO:0000256" key="5">
    <source>
        <dbReference type="ARBA" id="ARBA00023136"/>
    </source>
</evidence>
<feature type="transmembrane region" description="Helical" evidence="6">
    <location>
        <begin position="96"/>
        <end position="114"/>
    </location>
</feature>
<feature type="transmembrane region" description="Helical" evidence="6">
    <location>
        <begin position="120"/>
        <end position="142"/>
    </location>
</feature>
<protein>
    <submittedName>
        <fullName evidence="7">Oligosaccharide flippase family protein</fullName>
    </submittedName>
</protein>
<evidence type="ECO:0000313" key="7">
    <source>
        <dbReference type="EMBL" id="MDT0558731.1"/>
    </source>
</evidence>
<sequence length="414" mass="47216">MRSFVTKHLTFFENFISFSLFKAVDAIIPLVVIPYLISVVGSVKYGIYAFAFSLIFYLINLIQYGFWLSGVRLVATNKDNRDDLEKIYSRIFSTQIFIATIVLSLLIILTFTVPKFRSEYIVYLFFIPLIIGQLFSPMWLFLGMERMKFITMINILSKSTYAILTFIFIKQEHQYIYISLFQSIGFFVSGIAAQILIKRIFNMPFKMATFKDIKFTLKEGFSAFSSLITPTIYTNTSLFLIGLFGMPQYVSFLQIGSKLSGAFSVLNTILTNVFYPVINRNKSLINKVKYLFISVGFLLSLIMYFGGDIIVRLWIPENQEQIIQVVKILSPSPFFASIISAYGVNGLLVMKKDKLYMILILVGSVVGFITAVTLIPSHFHIGGAIAIVIALGIKAFLTMYYFNRNKEELIEDES</sequence>
<dbReference type="EMBL" id="JAVRIA010000004">
    <property type="protein sequence ID" value="MDT0558731.1"/>
    <property type="molecule type" value="Genomic_DNA"/>
</dbReference>
<feature type="transmembrane region" description="Helical" evidence="6">
    <location>
        <begin position="149"/>
        <end position="169"/>
    </location>
</feature>
<comment type="subcellular location">
    <subcellularLocation>
        <location evidence="1">Cell membrane</location>
        <topology evidence="1">Multi-pass membrane protein</topology>
    </subcellularLocation>
</comment>
<dbReference type="Proteomes" id="UP001259492">
    <property type="component" value="Unassembled WGS sequence"/>
</dbReference>
<feature type="transmembrane region" description="Helical" evidence="6">
    <location>
        <begin position="355"/>
        <end position="375"/>
    </location>
</feature>
<dbReference type="RefSeq" id="WP_311427496.1">
    <property type="nucleotide sequence ID" value="NZ_JAVRIA010000004.1"/>
</dbReference>
<dbReference type="InterPro" id="IPR002797">
    <property type="entry name" value="Polysacc_synth"/>
</dbReference>
<evidence type="ECO:0000256" key="6">
    <source>
        <dbReference type="SAM" id="Phobius"/>
    </source>
</evidence>
<evidence type="ECO:0000256" key="4">
    <source>
        <dbReference type="ARBA" id="ARBA00022989"/>
    </source>
</evidence>
<dbReference type="PANTHER" id="PTHR30250">
    <property type="entry name" value="PST FAMILY PREDICTED COLANIC ACID TRANSPORTER"/>
    <property type="match status" value="1"/>
</dbReference>
<feature type="transmembrane region" description="Helical" evidence="6">
    <location>
        <begin position="20"/>
        <end position="41"/>
    </location>
</feature>
<evidence type="ECO:0000256" key="2">
    <source>
        <dbReference type="ARBA" id="ARBA00022475"/>
    </source>
</evidence>
<accession>A0ABU2YLE7</accession>
<keyword evidence="5 6" id="KW-0472">Membrane</keyword>
<reference evidence="7 8" key="1">
    <citation type="submission" date="2023-09" db="EMBL/GenBank/DDBJ databases">
        <authorList>
            <person name="Rey-Velasco X."/>
        </authorList>
    </citation>
    <scope>NUCLEOTIDE SEQUENCE [LARGE SCALE GENOMIC DNA]</scope>
    <source>
        <strain evidence="7 8">W332</strain>
    </source>
</reference>
<organism evidence="7 8">
    <name type="scientific">Microcosmobacter mediterraneus</name>
    <dbReference type="NCBI Taxonomy" id="3075607"/>
    <lineage>
        <taxon>Bacteria</taxon>
        <taxon>Pseudomonadati</taxon>
        <taxon>Bacteroidota</taxon>
        <taxon>Flavobacteriia</taxon>
        <taxon>Flavobacteriales</taxon>
        <taxon>Flavobacteriaceae</taxon>
        <taxon>Microcosmobacter</taxon>
    </lineage>
</organism>
<dbReference type="Pfam" id="PF01943">
    <property type="entry name" value="Polysacc_synt"/>
    <property type="match status" value="1"/>
</dbReference>
<feature type="transmembrane region" description="Helical" evidence="6">
    <location>
        <begin position="175"/>
        <end position="197"/>
    </location>
</feature>
<feature type="transmembrane region" description="Helical" evidence="6">
    <location>
        <begin position="221"/>
        <end position="247"/>
    </location>
</feature>
<feature type="transmembrane region" description="Helical" evidence="6">
    <location>
        <begin position="47"/>
        <end position="75"/>
    </location>
</feature>